<reference evidence="2" key="1">
    <citation type="submission" date="2021-01" db="EMBL/GenBank/DDBJ databases">
        <title>KCTC 19127 draft genome.</title>
        <authorList>
            <person name="An D."/>
        </authorList>
    </citation>
    <scope>NUCLEOTIDE SEQUENCE</scope>
    <source>
        <strain evidence="2">KCTC 19127</strain>
    </source>
</reference>
<organism evidence="2 3">
    <name type="scientific">Nakamurella flavida</name>
    <dbReference type="NCBI Taxonomy" id="363630"/>
    <lineage>
        <taxon>Bacteria</taxon>
        <taxon>Bacillati</taxon>
        <taxon>Actinomycetota</taxon>
        <taxon>Actinomycetes</taxon>
        <taxon>Nakamurellales</taxon>
        <taxon>Nakamurellaceae</taxon>
        <taxon>Nakamurella</taxon>
    </lineage>
</organism>
<evidence type="ECO:0000259" key="1">
    <source>
        <dbReference type="Pfam" id="PF02464"/>
    </source>
</evidence>
<gene>
    <name evidence="2" type="ORF">JL107_02340</name>
</gene>
<feature type="domain" description="CinA C-terminal" evidence="1">
    <location>
        <begin position="15"/>
        <end position="163"/>
    </location>
</feature>
<protein>
    <submittedName>
        <fullName evidence="2">CinA family protein</fullName>
    </submittedName>
</protein>
<dbReference type="Gene3D" id="3.90.950.20">
    <property type="entry name" value="CinA-like"/>
    <property type="match status" value="1"/>
</dbReference>
<comment type="caution">
    <text evidence="2">The sequence shown here is derived from an EMBL/GenBank/DDBJ whole genome shotgun (WGS) entry which is preliminary data.</text>
</comment>
<dbReference type="Pfam" id="PF02464">
    <property type="entry name" value="CinA"/>
    <property type="match status" value="1"/>
</dbReference>
<dbReference type="SUPFAM" id="SSF142433">
    <property type="entry name" value="CinA-like"/>
    <property type="match status" value="1"/>
</dbReference>
<accession>A0A939C1B2</accession>
<sequence>MTLADALGLDADLLPTVVSALRDRGWTVATAESLTAGLLTAALTEVPGSSTVVRGGLVVYSTDLKHTLAGVDTDLLARRGPVDREVAEALARGAAARCGADVGVGLTGVAGPDPQDGHPVGTWFAAVVGPGGLLREARGPGTGGTRHEVRAAVVRAGLQLLRDAAAAADPDSAHD</sequence>
<proteinExistence type="predicted"/>
<dbReference type="Proteomes" id="UP000663801">
    <property type="component" value="Unassembled WGS sequence"/>
</dbReference>
<name>A0A939C1B2_9ACTN</name>
<keyword evidence="3" id="KW-1185">Reference proteome</keyword>
<dbReference type="InterPro" id="IPR008136">
    <property type="entry name" value="CinA_C"/>
</dbReference>
<dbReference type="InterPro" id="IPR036653">
    <property type="entry name" value="CinA-like_C"/>
</dbReference>
<evidence type="ECO:0000313" key="2">
    <source>
        <dbReference type="EMBL" id="MBM9475275.1"/>
    </source>
</evidence>
<dbReference type="NCBIfam" id="TIGR00199">
    <property type="entry name" value="PncC_domain"/>
    <property type="match status" value="1"/>
</dbReference>
<dbReference type="EMBL" id="JAERWL010000002">
    <property type="protein sequence ID" value="MBM9475275.1"/>
    <property type="molecule type" value="Genomic_DNA"/>
</dbReference>
<dbReference type="AlphaFoldDB" id="A0A939C1B2"/>
<evidence type="ECO:0000313" key="3">
    <source>
        <dbReference type="Proteomes" id="UP000663801"/>
    </source>
</evidence>
<dbReference type="RefSeq" id="WP_205255404.1">
    <property type="nucleotide sequence ID" value="NZ_BAAAPV010000001.1"/>
</dbReference>